<proteinExistence type="predicted"/>
<keyword evidence="2" id="KW-1185">Reference proteome</keyword>
<gene>
    <name evidence="1" type="ORF">B0H16DRAFT_545241</name>
</gene>
<organism evidence="1 2">
    <name type="scientific">Mycena metata</name>
    <dbReference type="NCBI Taxonomy" id="1033252"/>
    <lineage>
        <taxon>Eukaryota</taxon>
        <taxon>Fungi</taxon>
        <taxon>Dikarya</taxon>
        <taxon>Basidiomycota</taxon>
        <taxon>Agaricomycotina</taxon>
        <taxon>Agaricomycetes</taxon>
        <taxon>Agaricomycetidae</taxon>
        <taxon>Agaricales</taxon>
        <taxon>Marasmiineae</taxon>
        <taxon>Mycenaceae</taxon>
        <taxon>Mycena</taxon>
    </lineage>
</organism>
<protein>
    <submittedName>
        <fullName evidence="1">Uncharacterized protein</fullName>
    </submittedName>
</protein>
<evidence type="ECO:0000313" key="1">
    <source>
        <dbReference type="EMBL" id="KAJ7713285.1"/>
    </source>
</evidence>
<dbReference type="EMBL" id="JARKIB010000346">
    <property type="protein sequence ID" value="KAJ7713285.1"/>
    <property type="molecule type" value="Genomic_DNA"/>
</dbReference>
<reference evidence="1" key="1">
    <citation type="submission" date="2023-03" db="EMBL/GenBank/DDBJ databases">
        <title>Massive genome expansion in bonnet fungi (Mycena s.s.) driven by repeated elements and novel gene families across ecological guilds.</title>
        <authorList>
            <consortium name="Lawrence Berkeley National Laboratory"/>
            <person name="Harder C.B."/>
            <person name="Miyauchi S."/>
            <person name="Viragh M."/>
            <person name="Kuo A."/>
            <person name="Thoen E."/>
            <person name="Andreopoulos B."/>
            <person name="Lu D."/>
            <person name="Skrede I."/>
            <person name="Drula E."/>
            <person name="Henrissat B."/>
            <person name="Morin E."/>
            <person name="Kohler A."/>
            <person name="Barry K."/>
            <person name="LaButti K."/>
            <person name="Morin E."/>
            <person name="Salamov A."/>
            <person name="Lipzen A."/>
            <person name="Mereny Z."/>
            <person name="Hegedus B."/>
            <person name="Baldrian P."/>
            <person name="Stursova M."/>
            <person name="Weitz H."/>
            <person name="Taylor A."/>
            <person name="Grigoriev I.V."/>
            <person name="Nagy L.G."/>
            <person name="Martin F."/>
            <person name="Kauserud H."/>
        </authorList>
    </citation>
    <scope>NUCLEOTIDE SEQUENCE</scope>
    <source>
        <strain evidence="1">CBHHK182m</strain>
    </source>
</reference>
<dbReference type="Proteomes" id="UP001215598">
    <property type="component" value="Unassembled WGS sequence"/>
</dbReference>
<accession>A0AAD7H6L1</accession>
<dbReference type="AlphaFoldDB" id="A0AAD7H6L1"/>
<evidence type="ECO:0000313" key="2">
    <source>
        <dbReference type="Proteomes" id="UP001215598"/>
    </source>
</evidence>
<comment type="caution">
    <text evidence="1">The sequence shown here is derived from an EMBL/GenBank/DDBJ whole genome shotgun (WGS) entry which is preliminary data.</text>
</comment>
<name>A0AAD7H6L1_9AGAR</name>
<sequence length="248" mass="27029">MPASNSKDHVTIVGVREVPPHLSTEVFVDKMGALMDALMALPVCKKNFRKWDLIVPVPSLFDSSIRAIGFPASQRHVLTVSECETNNHWVEVLSDPEVTRLVMEADTQFGFCSSAQTFFADVVTGVDALGSLNSARSFWIIKAPSQSSRDKLGGFVDRLLAMPISQKALHKHSFMGPGPRSTDTLLKRLGLPVPDSVVVIMADHKSLNDAIELWADPAVHQLAVEATAELDFHVNGVAFLGDVESKVN</sequence>